<feature type="compositionally biased region" description="Polar residues" evidence="1">
    <location>
        <begin position="1"/>
        <end position="10"/>
    </location>
</feature>
<dbReference type="Proteomes" id="UP000717328">
    <property type="component" value="Unassembled WGS sequence"/>
</dbReference>
<reference evidence="2" key="2">
    <citation type="submission" date="2021-10" db="EMBL/GenBank/DDBJ databases">
        <title>Phylogenomics reveals ancestral predisposition of the termite-cultivated fungus Termitomyces towards a domesticated lifestyle.</title>
        <authorList>
            <person name="Auxier B."/>
            <person name="Grum-Grzhimaylo A."/>
            <person name="Cardenas M.E."/>
            <person name="Lodge J.D."/>
            <person name="Laessoe T."/>
            <person name="Pedersen O."/>
            <person name="Smith M.E."/>
            <person name="Kuyper T.W."/>
            <person name="Franco-Molano E.A."/>
            <person name="Baroni T.J."/>
            <person name="Aanen D.K."/>
        </authorList>
    </citation>
    <scope>NUCLEOTIDE SEQUENCE</scope>
    <source>
        <strain evidence="2">D49</strain>
    </source>
</reference>
<sequence length="274" mass="29974">MASSRASSPLNDAGSGLSAEELAERELLEMMSSNPTQPEEDDETDQLASDLDTPAASLVAPAASLRNELVYARQKATQLKLHPYQRDAVDEFVKSASVTKQILLFIQLCAVENMVVGIKTAAPPFVSSPQLLENIKSFVVAVLLSPRLSAYKKDSVPVGYVMSILTGRPRSYVPENLLSDSFALKIVKRDVQEELTQTRARIKKAIKDSVDMSPSKSQSIFDLASNIVANSKCSVNVPLCTRIALLRKVYVESPGTQYWDKVDTRLLLVRTTAG</sequence>
<proteinExistence type="predicted"/>
<dbReference type="OrthoDB" id="3236341at2759"/>
<evidence type="ECO:0000256" key="1">
    <source>
        <dbReference type="SAM" id="MobiDB-lite"/>
    </source>
</evidence>
<comment type="caution">
    <text evidence="2">The sequence shown here is derived from an EMBL/GenBank/DDBJ whole genome shotgun (WGS) entry which is preliminary data.</text>
</comment>
<evidence type="ECO:0000313" key="2">
    <source>
        <dbReference type="EMBL" id="KAG5635895.1"/>
    </source>
</evidence>
<protein>
    <submittedName>
        <fullName evidence="2">Uncharacterized protein</fullName>
    </submittedName>
</protein>
<evidence type="ECO:0000313" key="3">
    <source>
        <dbReference type="Proteomes" id="UP000717328"/>
    </source>
</evidence>
<dbReference type="AlphaFoldDB" id="A0A9P7K4H3"/>
<keyword evidence="3" id="KW-1185">Reference proteome</keyword>
<accession>A0A9P7K4H3</accession>
<organism evidence="2 3">
    <name type="scientific">Sphagnurus paluster</name>
    <dbReference type="NCBI Taxonomy" id="117069"/>
    <lineage>
        <taxon>Eukaryota</taxon>
        <taxon>Fungi</taxon>
        <taxon>Dikarya</taxon>
        <taxon>Basidiomycota</taxon>
        <taxon>Agaricomycotina</taxon>
        <taxon>Agaricomycetes</taxon>
        <taxon>Agaricomycetidae</taxon>
        <taxon>Agaricales</taxon>
        <taxon>Tricholomatineae</taxon>
        <taxon>Lyophyllaceae</taxon>
        <taxon>Sphagnurus</taxon>
    </lineage>
</organism>
<dbReference type="EMBL" id="JABCKI010006005">
    <property type="protein sequence ID" value="KAG5635895.1"/>
    <property type="molecule type" value="Genomic_DNA"/>
</dbReference>
<name>A0A9P7K4H3_9AGAR</name>
<reference evidence="2" key="1">
    <citation type="submission" date="2021-02" db="EMBL/GenBank/DDBJ databases">
        <authorList>
            <person name="Nieuwenhuis M."/>
            <person name="Van De Peppel L.J.J."/>
        </authorList>
    </citation>
    <scope>NUCLEOTIDE SEQUENCE</scope>
    <source>
        <strain evidence="2">D49</strain>
    </source>
</reference>
<feature type="region of interest" description="Disordered" evidence="1">
    <location>
        <begin position="1"/>
        <end position="48"/>
    </location>
</feature>
<gene>
    <name evidence="2" type="ORF">H0H81_009736</name>
</gene>